<name>A0A382Q4Z5_9ZZZZ</name>
<evidence type="ECO:0000256" key="1">
    <source>
        <dbReference type="ARBA" id="ARBA00022741"/>
    </source>
</evidence>
<keyword evidence="3" id="KW-0067">ATP-binding</keyword>
<sequence length="300" mass="33937">MEILKSGLFSSFQDVGRFGLKQYGVSNSGCQDRYSFTFANLLLKNDINEACIEIVGGNFKCKFFEKVSIAVTGPSEQCLINNEKRLETYSSVNVDVGDVLEIKPSKMGRIHYLSVSGGFDLNKILRSYSYHSPSSISDEYKLKGNQKISFKRPKITTPMIFNQDFYKKYIESKGVIKIIYNQNINKHLKDQIESREYMVNINSNRQAIKLESDPLKEFFKQNEISNGVTLGTVQIPPDGQPIILMQDSQTVGGYKTIGVVPKYQIPSIAQMQPNIPIKFQGVSLSEATRINRNINDEINK</sequence>
<evidence type="ECO:0000313" key="5">
    <source>
        <dbReference type="EMBL" id="SVC80070.1"/>
    </source>
</evidence>
<keyword evidence="1" id="KW-0547">Nucleotide-binding</keyword>
<evidence type="ECO:0000256" key="3">
    <source>
        <dbReference type="ARBA" id="ARBA00022840"/>
    </source>
</evidence>
<dbReference type="Pfam" id="PF02626">
    <property type="entry name" value="CT_A_B"/>
    <property type="match status" value="1"/>
</dbReference>
<protein>
    <recommendedName>
        <fullName evidence="4">Carboxyltransferase domain-containing protein</fullName>
    </recommendedName>
</protein>
<keyword evidence="2" id="KW-0378">Hydrolase</keyword>
<dbReference type="GO" id="GO:0005524">
    <property type="term" value="F:ATP binding"/>
    <property type="evidence" value="ECO:0007669"/>
    <property type="project" value="UniProtKB-KW"/>
</dbReference>
<dbReference type="SMART" id="SM00797">
    <property type="entry name" value="AHS2"/>
    <property type="match status" value="1"/>
</dbReference>
<dbReference type="InterPro" id="IPR052708">
    <property type="entry name" value="PxpC"/>
</dbReference>
<dbReference type="EMBL" id="UINC01111682">
    <property type="protein sequence ID" value="SVC80070.1"/>
    <property type="molecule type" value="Genomic_DNA"/>
</dbReference>
<dbReference type="AlphaFoldDB" id="A0A382Q4Z5"/>
<accession>A0A382Q4Z5</accession>
<dbReference type="InterPro" id="IPR003778">
    <property type="entry name" value="CT_A_B"/>
</dbReference>
<dbReference type="PANTHER" id="PTHR43309">
    <property type="entry name" value="5-OXOPROLINASE SUBUNIT C"/>
    <property type="match status" value="1"/>
</dbReference>
<dbReference type="Gene3D" id="2.40.100.10">
    <property type="entry name" value="Cyclophilin-like"/>
    <property type="match status" value="1"/>
</dbReference>
<feature type="non-terminal residue" evidence="5">
    <location>
        <position position="300"/>
    </location>
</feature>
<dbReference type="GO" id="GO:0016787">
    <property type="term" value="F:hydrolase activity"/>
    <property type="evidence" value="ECO:0007669"/>
    <property type="project" value="UniProtKB-KW"/>
</dbReference>
<dbReference type="PANTHER" id="PTHR43309:SF5">
    <property type="entry name" value="5-OXOPROLINASE SUBUNIT C"/>
    <property type="match status" value="1"/>
</dbReference>
<dbReference type="InterPro" id="IPR029000">
    <property type="entry name" value="Cyclophilin-like_dom_sf"/>
</dbReference>
<evidence type="ECO:0000259" key="4">
    <source>
        <dbReference type="SMART" id="SM00797"/>
    </source>
</evidence>
<dbReference type="SUPFAM" id="SSF50891">
    <property type="entry name" value="Cyclophilin-like"/>
    <property type="match status" value="1"/>
</dbReference>
<evidence type="ECO:0000256" key="2">
    <source>
        <dbReference type="ARBA" id="ARBA00022801"/>
    </source>
</evidence>
<proteinExistence type="predicted"/>
<reference evidence="5" key="1">
    <citation type="submission" date="2018-05" db="EMBL/GenBank/DDBJ databases">
        <authorList>
            <person name="Lanie J.A."/>
            <person name="Ng W.-L."/>
            <person name="Kazmierczak K.M."/>
            <person name="Andrzejewski T.M."/>
            <person name="Davidsen T.M."/>
            <person name="Wayne K.J."/>
            <person name="Tettelin H."/>
            <person name="Glass J.I."/>
            <person name="Rusch D."/>
            <person name="Podicherti R."/>
            <person name="Tsui H.-C.T."/>
            <person name="Winkler M.E."/>
        </authorList>
    </citation>
    <scope>NUCLEOTIDE SEQUENCE</scope>
</reference>
<organism evidence="5">
    <name type="scientific">marine metagenome</name>
    <dbReference type="NCBI Taxonomy" id="408172"/>
    <lineage>
        <taxon>unclassified sequences</taxon>
        <taxon>metagenomes</taxon>
        <taxon>ecological metagenomes</taxon>
    </lineage>
</organism>
<feature type="domain" description="Carboxyltransferase" evidence="4">
    <location>
        <begin position="22"/>
        <end position="298"/>
    </location>
</feature>
<gene>
    <name evidence="5" type="ORF">METZ01_LOCUS332924</name>
</gene>